<dbReference type="EMBL" id="CP049933">
    <property type="protein sequence ID" value="QIM18199.1"/>
    <property type="molecule type" value="Genomic_DNA"/>
</dbReference>
<protein>
    <submittedName>
        <fullName evidence="1">Uncharacterized protein</fullName>
    </submittedName>
</protein>
<evidence type="ECO:0000313" key="1">
    <source>
        <dbReference type="EMBL" id="QIM18199.1"/>
    </source>
</evidence>
<evidence type="ECO:0000313" key="2">
    <source>
        <dbReference type="Proteomes" id="UP000503441"/>
    </source>
</evidence>
<accession>A0ABX6JZ35</accession>
<keyword evidence="2" id="KW-1185">Reference proteome</keyword>
<dbReference type="RefSeq" id="WP_166329554.1">
    <property type="nucleotide sequence ID" value="NZ_CP049933.1"/>
</dbReference>
<dbReference type="SUPFAM" id="SSF53850">
    <property type="entry name" value="Periplasmic binding protein-like II"/>
    <property type="match status" value="1"/>
</dbReference>
<reference evidence="1 2" key="1">
    <citation type="submission" date="2020-03" db="EMBL/GenBank/DDBJ databases">
        <title>Leucobacter sp. nov., isolated from beetles.</title>
        <authorList>
            <person name="Hyun D.-W."/>
            <person name="Bae J.-W."/>
        </authorList>
    </citation>
    <scope>NUCLEOTIDE SEQUENCE [LARGE SCALE GENOMIC DNA]</scope>
    <source>
        <strain evidence="1 2">HDW9A</strain>
    </source>
</reference>
<gene>
    <name evidence="1" type="ORF">G7066_05170</name>
</gene>
<organism evidence="1 2">
    <name type="scientific">Leucobacter coleopterorum</name>
    <dbReference type="NCBI Taxonomy" id="2714933"/>
    <lineage>
        <taxon>Bacteria</taxon>
        <taxon>Bacillati</taxon>
        <taxon>Actinomycetota</taxon>
        <taxon>Actinomycetes</taxon>
        <taxon>Micrococcales</taxon>
        <taxon>Microbacteriaceae</taxon>
        <taxon>Leucobacter</taxon>
    </lineage>
</organism>
<sequence>MKGAPHTAAAKQLIDVILSKEAQEENLKQSFRRPVRDDIDPTEFVDFKKLEDLTIVDIHGPEDAKGRETFLSSWAKN</sequence>
<dbReference type="Gene3D" id="3.40.190.10">
    <property type="entry name" value="Periplasmic binding protein-like II"/>
    <property type="match status" value="1"/>
</dbReference>
<name>A0ABX6JZ35_9MICO</name>
<dbReference type="Proteomes" id="UP000503441">
    <property type="component" value="Chromosome"/>
</dbReference>
<proteinExistence type="predicted"/>